<dbReference type="EMBL" id="BPLQ01011499">
    <property type="protein sequence ID" value="GIY58430.1"/>
    <property type="molecule type" value="Genomic_DNA"/>
</dbReference>
<reference evidence="1 2" key="1">
    <citation type="submission" date="2021-06" db="EMBL/GenBank/DDBJ databases">
        <title>Caerostris darwini draft genome.</title>
        <authorList>
            <person name="Kono N."/>
            <person name="Arakawa K."/>
        </authorList>
    </citation>
    <scope>NUCLEOTIDE SEQUENCE [LARGE SCALE GENOMIC DNA]</scope>
</reference>
<evidence type="ECO:0000313" key="1">
    <source>
        <dbReference type="EMBL" id="GIY58430.1"/>
    </source>
</evidence>
<protein>
    <submittedName>
        <fullName evidence="1">Uncharacterized protein</fullName>
    </submittedName>
</protein>
<accession>A0AAV4UL44</accession>
<organism evidence="1 2">
    <name type="scientific">Caerostris darwini</name>
    <dbReference type="NCBI Taxonomy" id="1538125"/>
    <lineage>
        <taxon>Eukaryota</taxon>
        <taxon>Metazoa</taxon>
        <taxon>Ecdysozoa</taxon>
        <taxon>Arthropoda</taxon>
        <taxon>Chelicerata</taxon>
        <taxon>Arachnida</taxon>
        <taxon>Araneae</taxon>
        <taxon>Araneomorphae</taxon>
        <taxon>Entelegynae</taxon>
        <taxon>Araneoidea</taxon>
        <taxon>Araneidae</taxon>
        <taxon>Caerostris</taxon>
    </lineage>
</organism>
<gene>
    <name evidence="1" type="ORF">CDAR_613151</name>
</gene>
<evidence type="ECO:0000313" key="2">
    <source>
        <dbReference type="Proteomes" id="UP001054837"/>
    </source>
</evidence>
<dbReference type="AlphaFoldDB" id="A0AAV4UL44"/>
<keyword evidence="2" id="KW-1185">Reference proteome</keyword>
<sequence>MTGQCGRSLNDLAKTHRLSPTCTHFDFATAYFVSLWSESEAGCHPMFARATRQLLTFTERGDSNYRIKFICLTPSYLLAFQGHLCRVEWALSFFSEDI</sequence>
<proteinExistence type="predicted"/>
<comment type="caution">
    <text evidence="1">The sequence shown here is derived from an EMBL/GenBank/DDBJ whole genome shotgun (WGS) entry which is preliminary data.</text>
</comment>
<dbReference type="Proteomes" id="UP001054837">
    <property type="component" value="Unassembled WGS sequence"/>
</dbReference>
<name>A0AAV4UL44_9ARAC</name>